<dbReference type="Pfam" id="PF00679">
    <property type="entry name" value="EFG_C"/>
    <property type="match status" value="1"/>
</dbReference>
<dbReference type="EMBL" id="JPWI01000005">
    <property type="protein sequence ID" value="RCK46289.1"/>
    <property type="molecule type" value="Genomic_DNA"/>
</dbReference>
<dbReference type="CDD" id="cd01342">
    <property type="entry name" value="Translation_Factor_II_like"/>
    <property type="match status" value="1"/>
</dbReference>
<dbReference type="Pfam" id="PF14492">
    <property type="entry name" value="EFG_III"/>
    <property type="match status" value="1"/>
</dbReference>
<evidence type="ECO:0000256" key="5">
    <source>
        <dbReference type="ARBA" id="ARBA00023134"/>
    </source>
</evidence>
<dbReference type="InterPro" id="IPR014721">
    <property type="entry name" value="Ribsml_uS5_D2-typ_fold_subgr"/>
</dbReference>
<protein>
    <recommendedName>
        <fullName evidence="1">Elongation factor G</fullName>
    </recommendedName>
</protein>
<dbReference type="SUPFAM" id="SSF52540">
    <property type="entry name" value="P-loop containing nucleoside triphosphate hydrolases"/>
    <property type="match status" value="1"/>
</dbReference>
<dbReference type="Pfam" id="PF00009">
    <property type="entry name" value="GTP_EFTU"/>
    <property type="match status" value="1"/>
</dbReference>
<dbReference type="InterPro" id="IPR000795">
    <property type="entry name" value="T_Tr_GTP-bd_dom"/>
</dbReference>
<dbReference type="InterPro" id="IPR047872">
    <property type="entry name" value="EFG_IV"/>
</dbReference>
<evidence type="ECO:0000256" key="1">
    <source>
        <dbReference type="ARBA" id="ARBA00017872"/>
    </source>
</evidence>
<dbReference type="Gene3D" id="3.30.230.10">
    <property type="match status" value="1"/>
</dbReference>
<evidence type="ECO:0000256" key="4">
    <source>
        <dbReference type="ARBA" id="ARBA00022917"/>
    </source>
</evidence>
<keyword evidence="2" id="KW-0547">Nucleotide-binding</keyword>
<dbReference type="Gene3D" id="3.30.70.870">
    <property type="entry name" value="Elongation Factor G (Translational Gtpase), domain 3"/>
    <property type="match status" value="1"/>
</dbReference>
<dbReference type="Gene3D" id="2.40.30.10">
    <property type="entry name" value="Translation factors"/>
    <property type="match status" value="1"/>
</dbReference>
<reference evidence="8 9" key="1">
    <citation type="submission" date="2014-07" db="EMBL/GenBank/DDBJ databases">
        <title>Draft genome sequence of Thalassospira profundimaris PR54-5.</title>
        <authorList>
            <person name="Lai Q."/>
            <person name="Shao Z."/>
        </authorList>
    </citation>
    <scope>NUCLEOTIDE SEQUENCE [LARGE SCALE GENOMIC DNA]</scope>
    <source>
        <strain evidence="8 9">PR54-5</strain>
    </source>
</reference>
<evidence type="ECO:0000313" key="8">
    <source>
        <dbReference type="EMBL" id="RCK46289.1"/>
    </source>
</evidence>
<dbReference type="GO" id="GO:0005525">
    <property type="term" value="F:GTP binding"/>
    <property type="evidence" value="ECO:0007669"/>
    <property type="project" value="UniProtKB-KW"/>
</dbReference>
<dbReference type="GO" id="GO:0097216">
    <property type="term" value="F:guanosine tetraphosphate binding"/>
    <property type="evidence" value="ECO:0007669"/>
    <property type="project" value="UniProtKB-ARBA"/>
</dbReference>
<dbReference type="GO" id="GO:0003924">
    <property type="term" value="F:GTPase activity"/>
    <property type="evidence" value="ECO:0007669"/>
    <property type="project" value="InterPro"/>
</dbReference>
<feature type="domain" description="Tr-type G" evidence="7">
    <location>
        <begin position="14"/>
        <end position="290"/>
    </location>
</feature>
<dbReference type="InterPro" id="IPR027417">
    <property type="entry name" value="P-loop_NTPase"/>
</dbReference>
<dbReference type="SUPFAM" id="SSF54980">
    <property type="entry name" value="EF-G C-terminal domain-like"/>
    <property type="match status" value="2"/>
</dbReference>
<dbReference type="OrthoDB" id="9802948at2"/>
<evidence type="ECO:0000256" key="3">
    <source>
        <dbReference type="ARBA" id="ARBA00022768"/>
    </source>
</evidence>
<dbReference type="RefSeq" id="WP_114098061.1">
    <property type="nucleotide sequence ID" value="NZ_JPWI01000005.1"/>
</dbReference>
<dbReference type="InterPro" id="IPR000640">
    <property type="entry name" value="EFG_V-like"/>
</dbReference>
<accession>A0A367WYJ1</accession>
<keyword evidence="3 8" id="KW-0251">Elongation factor</keyword>
<dbReference type="SUPFAM" id="SSF50447">
    <property type="entry name" value="Translation proteins"/>
    <property type="match status" value="1"/>
</dbReference>
<evidence type="ECO:0000313" key="9">
    <source>
        <dbReference type="Proteomes" id="UP000252255"/>
    </source>
</evidence>
<dbReference type="Pfam" id="PF03764">
    <property type="entry name" value="EFG_IV"/>
    <property type="match status" value="1"/>
</dbReference>
<keyword evidence="5" id="KW-0342">GTP-binding</keyword>
<keyword evidence="4" id="KW-0648">Protein biosynthesis</keyword>
<dbReference type="PANTHER" id="PTHR43261:SF7">
    <property type="entry name" value="ELONGATION FACTOR G-LIKE PROTEIN"/>
    <property type="match status" value="1"/>
</dbReference>
<dbReference type="InterPro" id="IPR020568">
    <property type="entry name" value="Ribosomal_Su5_D2-typ_SF"/>
</dbReference>
<comment type="caution">
    <text evidence="8">The sequence shown here is derived from an EMBL/GenBank/DDBJ whole genome shotgun (WGS) entry which is preliminary data.</text>
</comment>
<evidence type="ECO:0000259" key="7">
    <source>
        <dbReference type="PROSITE" id="PS51722"/>
    </source>
</evidence>
<dbReference type="SMART" id="SM00889">
    <property type="entry name" value="EFG_IV"/>
    <property type="match status" value="1"/>
</dbReference>
<dbReference type="GO" id="GO:0032790">
    <property type="term" value="P:ribosome disassembly"/>
    <property type="evidence" value="ECO:0007669"/>
    <property type="project" value="TreeGrafter"/>
</dbReference>
<organism evidence="8 9">
    <name type="scientific">Thalassospira profundimaris</name>
    <dbReference type="NCBI Taxonomy" id="502049"/>
    <lineage>
        <taxon>Bacteria</taxon>
        <taxon>Pseudomonadati</taxon>
        <taxon>Pseudomonadota</taxon>
        <taxon>Alphaproteobacteria</taxon>
        <taxon>Rhodospirillales</taxon>
        <taxon>Thalassospiraceae</taxon>
        <taxon>Thalassospira</taxon>
    </lineage>
</organism>
<evidence type="ECO:0000256" key="6">
    <source>
        <dbReference type="ARBA" id="ARBA00024731"/>
    </source>
</evidence>
<gene>
    <name evidence="8" type="ORF">TH30_10800</name>
</gene>
<dbReference type="InterPro" id="IPR041095">
    <property type="entry name" value="EFG_II"/>
</dbReference>
<dbReference type="NCBIfam" id="NF009379">
    <property type="entry name" value="PRK12740.1-3"/>
    <property type="match status" value="1"/>
</dbReference>
<dbReference type="InterPro" id="IPR035649">
    <property type="entry name" value="EFG_V"/>
</dbReference>
<dbReference type="InterPro" id="IPR005517">
    <property type="entry name" value="Transl_elong_EFG/EF2_IV"/>
</dbReference>
<proteinExistence type="predicted"/>
<dbReference type="PANTHER" id="PTHR43261">
    <property type="entry name" value="TRANSLATION ELONGATION FACTOR G-RELATED"/>
    <property type="match status" value="1"/>
</dbReference>
<dbReference type="CDD" id="cd04170">
    <property type="entry name" value="EF-G_bact"/>
    <property type="match status" value="1"/>
</dbReference>
<name>A0A367WYJ1_9PROT</name>
<dbReference type="GO" id="GO:0003746">
    <property type="term" value="F:translation elongation factor activity"/>
    <property type="evidence" value="ECO:0007669"/>
    <property type="project" value="UniProtKB-KW"/>
</dbReference>
<dbReference type="Gene3D" id="3.30.70.240">
    <property type="match status" value="1"/>
</dbReference>
<dbReference type="SUPFAM" id="SSF54211">
    <property type="entry name" value="Ribosomal protein S5 domain 2-like"/>
    <property type="match status" value="1"/>
</dbReference>
<dbReference type="CDD" id="cd01434">
    <property type="entry name" value="EFG_mtEFG1_IV"/>
    <property type="match status" value="1"/>
</dbReference>
<dbReference type="SMART" id="SM00838">
    <property type="entry name" value="EFG_C"/>
    <property type="match status" value="1"/>
</dbReference>
<dbReference type="Proteomes" id="UP000252255">
    <property type="component" value="Unassembled WGS sequence"/>
</dbReference>
<dbReference type="CDD" id="cd03713">
    <property type="entry name" value="EFG_mtEFG_C"/>
    <property type="match status" value="1"/>
</dbReference>
<sequence>MPDTARSTSSSHPHPPRVAALIGPYSSGKTSLLESLLCATGRIHRKGTIRDHNTVGDNNPQSRTREMSTELTCVQTSYLGEEWHFIDCPGSVDFAQDAREAAMICDVAIVVIDCDPGRVMTVAPILKFLDRNRIPHLVFINKTDHAGIRLRDNIDALQSISERPLVLREIPIREADGNDETITGFVDIVSERAYQYLEGQPSKLITMPSNLKSREGEAREGLLETLADFDDNLLEQILEDQTPAPDTIYDNLQQDLAKDLIVPVFFGSAEQDHGIVRLLKSLRHEAPSSDVCAHRLGIDPDDSQTVLQVFKTVHLSHAGRFCFARVLSGQVKNGDVFGGDKVSGLCSVIADKHEKLERGVTGAIVGLPRTEHLRTGTLIGTDGLMDNLWPDPLPPLYETGLEVTKPGDDVKLTEALRHLCEQDRSLGFGHHESTGQLILSGQGDIHLQCALAQLRDHYHLEIATTPVLTGYQETIRRLSSARGRYKKQTGGHGQFGDAAIELRPQGRGDGFEFSEHIVGGAIPRQYISAVEKGVRDGLRSGSLGFPVVDVAVKLVDGSFHAVDSSDQAFQMAGRIAITEALKVAGPVLLEPVDHCTISIPSDFTSKAQRLVSTRRGQILGFNAKDGWQGWDEIEVQMPTSETADMVTELRSLTQGTGFFTRRYSHMQELTGKQADMVVSQHAIDGK</sequence>
<dbReference type="Gene3D" id="3.40.50.300">
    <property type="entry name" value="P-loop containing nucleotide triphosphate hydrolases"/>
    <property type="match status" value="1"/>
</dbReference>
<comment type="function">
    <text evidence="6">Catalyzes the GTP-dependent ribosomal translocation step during translation elongation. During this step, the ribosome changes from the pre-translocational (PRE) to the post-translocational (POST) state as the newly formed A-site-bound peptidyl-tRNA and P-site-bound deacylated tRNA move to the P and E sites, respectively. Catalyzes the coordinated movement of the two tRNA molecules, the mRNA and conformational changes in the ribosome.</text>
</comment>
<dbReference type="PROSITE" id="PS51722">
    <property type="entry name" value="G_TR_2"/>
    <property type="match status" value="1"/>
</dbReference>
<evidence type="ECO:0000256" key="2">
    <source>
        <dbReference type="ARBA" id="ARBA00022741"/>
    </source>
</evidence>
<dbReference type="InterPro" id="IPR035647">
    <property type="entry name" value="EFG_III/V"/>
</dbReference>
<dbReference type="InterPro" id="IPR009000">
    <property type="entry name" value="Transl_B-barrel_sf"/>
</dbReference>
<dbReference type="AlphaFoldDB" id="A0A367WYJ1"/>